<feature type="region of interest" description="Disordered" evidence="1">
    <location>
        <begin position="1"/>
        <end position="55"/>
    </location>
</feature>
<organism evidence="2 3">
    <name type="scientific">Protopolystoma xenopodis</name>
    <dbReference type="NCBI Taxonomy" id="117903"/>
    <lineage>
        <taxon>Eukaryota</taxon>
        <taxon>Metazoa</taxon>
        <taxon>Spiralia</taxon>
        <taxon>Lophotrochozoa</taxon>
        <taxon>Platyhelminthes</taxon>
        <taxon>Monogenea</taxon>
        <taxon>Polyopisthocotylea</taxon>
        <taxon>Polystomatidea</taxon>
        <taxon>Polystomatidae</taxon>
        <taxon>Protopolystoma</taxon>
    </lineage>
</organism>
<feature type="compositionally biased region" description="Low complexity" evidence="1">
    <location>
        <begin position="33"/>
        <end position="52"/>
    </location>
</feature>
<feature type="compositionally biased region" description="Basic and acidic residues" evidence="1">
    <location>
        <begin position="15"/>
        <end position="26"/>
    </location>
</feature>
<name>A0A3S5C374_9PLAT</name>
<evidence type="ECO:0000313" key="3">
    <source>
        <dbReference type="Proteomes" id="UP000784294"/>
    </source>
</evidence>
<evidence type="ECO:0000313" key="2">
    <source>
        <dbReference type="EMBL" id="VEL32278.1"/>
    </source>
</evidence>
<dbReference type="AlphaFoldDB" id="A0A3S5C374"/>
<gene>
    <name evidence="2" type="ORF">PXEA_LOCUS25718</name>
</gene>
<accession>A0A3S5C374</accession>
<comment type="caution">
    <text evidence="2">The sequence shown here is derived from an EMBL/GenBank/DDBJ whole genome shotgun (WGS) entry which is preliminary data.</text>
</comment>
<dbReference type="EMBL" id="CAAALY010132446">
    <property type="protein sequence ID" value="VEL32278.1"/>
    <property type="molecule type" value="Genomic_DNA"/>
</dbReference>
<dbReference type="Proteomes" id="UP000784294">
    <property type="component" value="Unassembled WGS sequence"/>
</dbReference>
<protein>
    <submittedName>
        <fullName evidence="2">Uncharacterized protein</fullName>
    </submittedName>
</protein>
<reference evidence="2" key="1">
    <citation type="submission" date="2018-11" db="EMBL/GenBank/DDBJ databases">
        <authorList>
            <consortium name="Pathogen Informatics"/>
        </authorList>
    </citation>
    <scope>NUCLEOTIDE SEQUENCE</scope>
</reference>
<feature type="non-terminal residue" evidence="2">
    <location>
        <position position="78"/>
    </location>
</feature>
<evidence type="ECO:0000256" key="1">
    <source>
        <dbReference type="SAM" id="MobiDB-lite"/>
    </source>
</evidence>
<proteinExistence type="predicted"/>
<keyword evidence="3" id="KW-1185">Reference proteome</keyword>
<sequence>MLAQRSKRTPTITDKSVDTRRRDKTDIVQVIQRTRSTTFPTSPSRGGPSPTGLELGSCACARSGSLASTAEWPERADA</sequence>